<evidence type="ECO:0000256" key="3">
    <source>
        <dbReference type="PROSITE-ProRule" id="PRU10007"/>
    </source>
</evidence>
<dbReference type="EMBL" id="VTUX01000003">
    <property type="protein sequence ID" value="KAA1192693.1"/>
    <property type="molecule type" value="Genomic_DNA"/>
</dbReference>
<proteinExistence type="inferred from homology"/>
<evidence type="ECO:0000313" key="7">
    <source>
        <dbReference type="Proteomes" id="UP000323708"/>
    </source>
</evidence>
<dbReference type="PROSITE" id="PS00687">
    <property type="entry name" value="ALDEHYDE_DEHYDR_GLU"/>
    <property type="match status" value="1"/>
</dbReference>
<dbReference type="CDD" id="cd07106">
    <property type="entry name" value="ALDH_AldA-AAD23400"/>
    <property type="match status" value="1"/>
</dbReference>
<evidence type="ECO:0000313" key="6">
    <source>
        <dbReference type="EMBL" id="KAA1192693.1"/>
    </source>
</evidence>
<keyword evidence="7" id="KW-1185">Reference proteome</keyword>
<organism evidence="6 7">
    <name type="scientific">Pseudohalioglobus sediminis</name>
    <dbReference type="NCBI Taxonomy" id="2606449"/>
    <lineage>
        <taxon>Bacteria</taxon>
        <taxon>Pseudomonadati</taxon>
        <taxon>Pseudomonadota</taxon>
        <taxon>Gammaproteobacteria</taxon>
        <taxon>Cellvibrionales</taxon>
        <taxon>Halieaceae</taxon>
        <taxon>Pseudohalioglobus</taxon>
    </lineage>
</organism>
<dbReference type="RefSeq" id="WP_149610977.1">
    <property type="nucleotide sequence ID" value="NZ_VTUX01000003.1"/>
</dbReference>
<dbReference type="FunFam" id="3.40.309.10:FF:000009">
    <property type="entry name" value="Aldehyde dehydrogenase A"/>
    <property type="match status" value="1"/>
</dbReference>
<dbReference type="InterPro" id="IPR015590">
    <property type="entry name" value="Aldehyde_DH_dom"/>
</dbReference>
<dbReference type="AlphaFoldDB" id="A0A5B0X053"/>
<evidence type="ECO:0000256" key="2">
    <source>
        <dbReference type="ARBA" id="ARBA00023002"/>
    </source>
</evidence>
<dbReference type="SUPFAM" id="SSF53720">
    <property type="entry name" value="ALDH-like"/>
    <property type="match status" value="1"/>
</dbReference>
<evidence type="ECO:0000259" key="5">
    <source>
        <dbReference type="Pfam" id="PF00171"/>
    </source>
</evidence>
<protein>
    <submittedName>
        <fullName evidence="6">Aldehyde dehydrogenase family protein</fullName>
    </submittedName>
</protein>
<comment type="caution">
    <text evidence="6">The sequence shown here is derived from an EMBL/GenBank/DDBJ whole genome shotgun (WGS) entry which is preliminary data.</text>
</comment>
<sequence>MKVDTDFVMSINGEAVTTEHTLPVFNPATRSVFAQVPDASKAQLDATVAAARQAFAGWSKTPVDERQAALERFADLLEEHAEEFRALLTAEQGKPAAGTEWEVYGSVTWLRAIATQRLPDEKVEETDERRVVTRYTPVGVVGAIVPWNFPILLAIWKIAPAVMAGCTVVLKPSPYTPLCDLKMIELAQQAFPPGVLNAVSGGDDLGKWITGHPDINKVAFTGSTETGRHVMRSAADTIKRVTLELGGNDPAIVLPDVDAKAIAPQLFWAAFQNNAQFCNATKRLYIHEDVYDEVRDALVEFIASNIKVGDGTEADTDLGPIQNSMQYGKVQDYFADCHSNGYQFAIGGDIDENAAGWFVPVTLIDNPPEDSRIVREEPFGPILPLLKWSDEDDVIARANDTIYGLGASVWGKDLEAVERIGSQLEAGTVWLNEVHQYSPFQAFGGHKQSGLGCENSLHGLMEYTNWQTITMNKSTG</sequence>
<dbReference type="InterPro" id="IPR016162">
    <property type="entry name" value="Ald_DH_N"/>
</dbReference>
<dbReference type="Proteomes" id="UP000323708">
    <property type="component" value="Unassembled WGS sequence"/>
</dbReference>
<reference evidence="6 7" key="1">
    <citation type="submission" date="2019-09" db="EMBL/GenBank/DDBJ databases">
        <authorList>
            <person name="Chen X.-Y."/>
        </authorList>
    </citation>
    <scope>NUCLEOTIDE SEQUENCE [LARGE SCALE GENOMIC DNA]</scope>
    <source>
        <strain evidence="6 7">NY5</strain>
    </source>
</reference>
<keyword evidence="2 4" id="KW-0560">Oxidoreductase</keyword>
<name>A0A5B0X053_9GAMM</name>
<dbReference type="FunFam" id="3.40.605.10:FF:000007">
    <property type="entry name" value="NAD/NADP-dependent betaine aldehyde dehydrogenase"/>
    <property type="match status" value="1"/>
</dbReference>
<dbReference type="Gene3D" id="3.40.309.10">
    <property type="entry name" value="Aldehyde Dehydrogenase, Chain A, domain 2"/>
    <property type="match status" value="1"/>
</dbReference>
<feature type="domain" description="Aldehyde dehydrogenase" evidence="5">
    <location>
        <begin position="20"/>
        <end position="469"/>
    </location>
</feature>
<accession>A0A5B0X053</accession>
<dbReference type="InterPro" id="IPR016163">
    <property type="entry name" value="Ald_DH_C"/>
</dbReference>
<gene>
    <name evidence="6" type="ORF">F0M18_08525</name>
</gene>
<evidence type="ECO:0000256" key="4">
    <source>
        <dbReference type="RuleBase" id="RU003345"/>
    </source>
</evidence>
<evidence type="ECO:0000256" key="1">
    <source>
        <dbReference type="ARBA" id="ARBA00009986"/>
    </source>
</evidence>
<dbReference type="PANTHER" id="PTHR11699">
    <property type="entry name" value="ALDEHYDE DEHYDROGENASE-RELATED"/>
    <property type="match status" value="1"/>
</dbReference>
<dbReference type="InterPro" id="IPR016161">
    <property type="entry name" value="Ald_DH/histidinol_DH"/>
</dbReference>
<dbReference type="InterPro" id="IPR044086">
    <property type="entry name" value="LUC3-like"/>
</dbReference>
<dbReference type="Gene3D" id="3.40.605.10">
    <property type="entry name" value="Aldehyde Dehydrogenase, Chain A, domain 1"/>
    <property type="match status" value="1"/>
</dbReference>
<comment type="similarity">
    <text evidence="1 4">Belongs to the aldehyde dehydrogenase family.</text>
</comment>
<dbReference type="InterPro" id="IPR029510">
    <property type="entry name" value="Ald_DH_CS_GLU"/>
</dbReference>
<dbReference type="GO" id="GO:0016620">
    <property type="term" value="F:oxidoreductase activity, acting on the aldehyde or oxo group of donors, NAD or NADP as acceptor"/>
    <property type="evidence" value="ECO:0007669"/>
    <property type="project" value="InterPro"/>
</dbReference>
<dbReference type="Pfam" id="PF00171">
    <property type="entry name" value="Aldedh"/>
    <property type="match status" value="1"/>
</dbReference>
<feature type="active site" evidence="3">
    <location>
        <position position="244"/>
    </location>
</feature>